<evidence type="ECO:0000259" key="8">
    <source>
        <dbReference type="Pfam" id="PF05154"/>
    </source>
</evidence>
<evidence type="ECO:0000256" key="5">
    <source>
        <dbReference type="ARBA" id="ARBA00023136"/>
    </source>
</evidence>
<evidence type="ECO:0000256" key="3">
    <source>
        <dbReference type="ARBA" id="ARBA00022729"/>
    </source>
</evidence>
<dbReference type="AlphaFoldDB" id="A0A495EQP0"/>
<dbReference type="Proteomes" id="UP000276055">
    <property type="component" value="Unassembled WGS sequence"/>
</dbReference>
<dbReference type="EMBL" id="RBIR01000005">
    <property type="protein sequence ID" value="RKR18913.1"/>
    <property type="molecule type" value="Genomic_DNA"/>
</dbReference>
<keyword evidence="5 7" id="KW-0472">Membrane</keyword>
<evidence type="ECO:0000256" key="6">
    <source>
        <dbReference type="ARBA" id="ARBA00023180"/>
    </source>
</evidence>
<dbReference type="PANTHER" id="PTHR21016">
    <property type="entry name" value="BETA-AMYLOID BINDING PROTEIN-RELATED"/>
    <property type="match status" value="1"/>
</dbReference>
<evidence type="ECO:0000256" key="7">
    <source>
        <dbReference type="SAM" id="Phobius"/>
    </source>
</evidence>
<dbReference type="Pfam" id="PF05154">
    <property type="entry name" value="TM2"/>
    <property type="match status" value="1"/>
</dbReference>
<feature type="domain" description="TM2" evidence="8">
    <location>
        <begin position="32"/>
        <end position="78"/>
    </location>
</feature>
<organism evidence="9 10">
    <name type="scientific">Arthrobacter oryzae</name>
    <dbReference type="NCBI Taxonomy" id="409290"/>
    <lineage>
        <taxon>Bacteria</taxon>
        <taxon>Bacillati</taxon>
        <taxon>Actinomycetota</taxon>
        <taxon>Actinomycetes</taxon>
        <taxon>Micrococcales</taxon>
        <taxon>Micrococcaceae</taxon>
        <taxon>Arthrobacter</taxon>
    </lineage>
</organism>
<name>A0A495EQP0_9MICC</name>
<accession>A0A495EQP0</accession>
<keyword evidence="3" id="KW-0732">Signal</keyword>
<dbReference type="PANTHER" id="PTHR21016:SF7">
    <property type="entry name" value="TM2 DOMAIN-CONTAINING PROTEIN 3"/>
    <property type="match status" value="1"/>
</dbReference>
<dbReference type="GO" id="GO:0016020">
    <property type="term" value="C:membrane"/>
    <property type="evidence" value="ECO:0007669"/>
    <property type="project" value="UniProtKB-SubCell"/>
</dbReference>
<evidence type="ECO:0000256" key="1">
    <source>
        <dbReference type="ARBA" id="ARBA00004141"/>
    </source>
</evidence>
<feature type="transmembrane region" description="Helical" evidence="7">
    <location>
        <begin position="102"/>
        <end position="124"/>
    </location>
</feature>
<protein>
    <submittedName>
        <fullName evidence="9">TM2 domain-containing protein</fullName>
    </submittedName>
</protein>
<keyword evidence="4 7" id="KW-1133">Transmembrane helix</keyword>
<evidence type="ECO:0000256" key="2">
    <source>
        <dbReference type="ARBA" id="ARBA00022692"/>
    </source>
</evidence>
<evidence type="ECO:0000313" key="10">
    <source>
        <dbReference type="Proteomes" id="UP000276055"/>
    </source>
</evidence>
<keyword evidence="6" id="KW-0325">Glycoprotein</keyword>
<proteinExistence type="predicted"/>
<comment type="subcellular location">
    <subcellularLocation>
        <location evidence="1">Membrane</location>
        <topology evidence="1">Multi-pass membrane protein</topology>
    </subcellularLocation>
</comment>
<evidence type="ECO:0000313" key="9">
    <source>
        <dbReference type="EMBL" id="RKR18913.1"/>
    </source>
</evidence>
<gene>
    <name evidence="9" type="ORF">C8D78_2654</name>
</gene>
<reference evidence="9 10" key="1">
    <citation type="submission" date="2018-10" db="EMBL/GenBank/DDBJ databases">
        <title>Genomic Encyclopedia of Type Strains, Phase IV (KMG-IV): sequencing the most valuable type-strain genomes for metagenomic binning, comparative biology and taxonomic classification.</title>
        <authorList>
            <person name="Goeker M."/>
        </authorList>
    </citation>
    <scope>NUCLEOTIDE SEQUENCE [LARGE SCALE GENOMIC DNA]</scope>
    <source>
        <strain evidence="9 10">DSM 25586</strain>
    </source>
</reference>
<keyword evidence="2 7" id="KW-0812">Transmembrane</keyword>
<dbReference type="InterPro" id="IPR050932">
    <property type="entry name" value="TM2D1-3-like"/>
</dbReference>
<comment type="caution">
    <text evidence="9">The sequence shown here is derived from an EMBL/GenBank/DDBJ whole genome shotgun (WGS) entry which is preliminary data.</text>
</comment>
<dbReference type="InterPro" id="IPR007829">
    <property type="entry name" value="TM2"/>
</dbReference>
<evidence type="ECO:0000256" key="4">
    <source>
        <dbReference type="ARBA" id="ARBA00022989"/>
    </source>
</evidence>
<sequence length="240" mass="25815">MDRPAWLFKNQNVPPTEQYGLIFEGELLPVRSLRTAWLLALCLGFTGADRFYLRRPGTGTLKLLTLGGFGIWWLIDLFRITKEYAADGASMPLAGTNSLRRGLRMASTILAGALVGALFCAVATPATGTITATVTAMKALLNPTPPTPVKEWVTVAEASATKPPGLVVTVTGKLHIEYAFTGPAVVYLQPAKGPALIVLSLIKAHKGATGVTVNPGTYRLTVSTTGKAWHLLVEEYRLRR</sequence>